<keyword evidence="1" id="KW-0812">Transmembrane</keyword>
<dbReference type="STRING" id="1196324.A374_11600"/>
<evidence type="ECO:0000313" key="3">
    <source>
        <dbReference type="Proteomes" id="UP000004080"/>
    </source>
</evidence>
<organism evidence="2 3">
    <name type="scientific">Fictibacillus macauensis ZFHKF-1</name>
    <dbReference type="NCBI Taxonomy" id="1196324"/>
    <lineage>
        <taxon>Bacteria</taxon>
        <taxon>Bacillati</taxon>
        <taxon>Bacillota</taxon>
        <taxon>Bacilli</taxon>
        <taxon>Bacillales</taxon>
        <taxon>Fictibacillaceae</taxon>
        <taxon>Fictibacillus</taxon>
    </lineage>
</organism>
<name>I8J0V4_9BACL</name>
<accession>I8J0V4</accession>
<reference evidence="2 3" key="1">
    <citation type="journal article" date="2012" name="J. Bacteriol.">
        <title>Genome of Bacillus macauensis ZFHKF-1, a Long-Chain-Forming Bacterium.</title>
        <authorList>
            <person name="Cai L."/>
            <person name="Zhang T."/>
        </authorList>
    </citation>
    <scope>NUCLEOTIDE SEQUENCE [LARGE SCALE GENOMIC DNA]</scope>
    <source>
        <strain evidence="2 3">ZFHKF-1</strain>
    </source>
</reference>
<gene>
    <name evidence="2" type="ORF">A374_11600</name>
</gene>
<protein>
    <submittedName>
        <fullName evidence="2">Uncharacterized protein</fullName>
    </submittedName>
</protein>
<comment type="caution">
    <text evidence="2">The sequence shown here is derived from an EMBL/GenBank/DDBJ whole genome shotgun (WGS) entry which is preliminary data.</text>
</comment>
<keyword evidence="3" id="KW-1185">Reference proteome</keyword>
<dbReference type="EMBL" id="AKKV01000026">
    <property type="protein sequence ID" value="EIT85386.1"/>
    <property type="molecule type" value="Genomic_DNA"/>
</dbReference>
<evidence type="ECO:0000313" key="2">
    <source>
        <dbReference type="EMBL" id="EIT85386.1"/>
    </source>
</evidence>
<sequence>MGSLLNGLGNIADIIGILSGIVAVVAWLKARKHADRASDTLEIIQNYRKVEVFTEVNKKLEQIRLAIRSVSPDNRATNYQKRYKELETTLGEIIHAIPLKNNELIEKMREVEKEIRVYGDNNEKLVGDAQYAVLDSIDFVTTGLKGLMEELRQEN</sequence>
<proteinExistence type="predicted"/>
<dbReference type="RefSeq" id="WP_007202404.1">
    <property type="nucleotide sequence ID" value="NZ_AKKV01000026.1"/>
</dbReference>
<dbReference type="PATRIC" id="fig|1196324.3.peg.2378"/>
<feature type="transmembrane region" description="Helical" evidence="1">
    <location>
        <begin position="6"/>
        <end position="28"/>
    </location>
</feature>
<evidence type="ECO:0000256" key="1">
    <source>
        <dbReference type="SAM" id="Phobius"/>
    </source>
</evidence>
<dbReference type="AlphaFoldDB" id="I8J0V4"/>
<keyword evidence="1" id="KW-0472">Membrane</keyword>
<keyword evidence="1" id="KW-1133">Transmembrane helix</keyword>
<dbReference type="Proteomes" id="UP000004080">
    <property type="component" value="Unassembled WGS sequence"/>
</dbReference>